<evidence type="ECO:0000313" key="1">
    <source>
        <dbReference type="EMBL" id="KAJ7997122.1"/>
    </source>
</evidence>
<comment type="caution">
    <text evidence="1">The sequence shown here is derived from an EMBL/GenBank/DDBJ whole genome shotgun (WGS) entry which is preliminary data.</text>
</comment>
<evidence type="ECO:0000313" key="2">
    <source>
        <dbReference type="Proteomes" id="UP001157502"/>
    </source>
</evidence>
<dbReference type="Proteomes" id="UP001157502">
    <property type="component" value="Chromosome 19"/>
</dbReference>
<keyword evidence="2" id="KW-1185">Reference proteome</keyword>
<accession>A0ACC2G0G8</accession>
<proteinExistence type="predicted"/>
<sequence>MRVLDCHFSVPTLIVDGQQDDLIIGSNVIKHLIRTRKLSESQKEKVPTSRLPPMEEETLLQLLTTVEKWRGEEVPSKVGTVKLRHAVTLEPMKEHLMWGRLPSNTCLSAGSTVVVEPSESQTVPRTVIVGRIVTPLWGDGWVPVRVINPTHKPVTLRRNCKIADVSPCVSLEDFDNDNLYETDKTDIAACNVARTVQTLDTSSVKSLTVDSTRYMPRPANAILNELGLRDIDIDSTDLSPFWKGKLVNLIAKYESIFSRHSLDCGKATGFVHRIRLSDSRPFRLPYRRLSPSHYDKLRTALNEMEERDIIRKSTSEYASPLVLAWKKNGDLRLCTDFRWLNARTIKDAHPLPHQAEALAALGGNAFFSTMDLTSGFYNVEVHEEDKKLTRTRKKSDWTPECGEAFRMLKQALLDNAALAHPDFNRPFLLSVDASSNGLGAVLSQLSAGDDVARPIAFASKSLNYAQSRYPAHRLEFLALKWAVCDKFSRWLRGQMFTVWTDNNPLTYILSKPKLDASEQWWVAKLAPFDFEIRYIPGPKNVVADALSREPFVQPSILRRLTRVPYGALVEEANALYSDCVQDAFRWSCDPEAEPHMPNCSTVASQNAATRPCNPSISKEAVSAVLKC</sequence>
<protein>
    <submittedName>
        <fullName evidence="1">Uncharacterized protein</fullName>
    </submittedName>
</protein>
<dbReference type="EMBL" id="CM055746">
    <property type="protein sequence ID" value="KAJ7997122.1"/>
    <property type="molecule type" value="Genomic_DNA"/>
</dbReference>
<organism evidence="1 2">
    <name type="scientific">Dallia pectoralis</name>
    <name type="common">Alaska blackfish</name>
    <dbReference type="NCBI Taxonomy" id="75939"/>
    <lineage>
        <taxon>Eukaryota</taxon>
        <taxon>Metazoa</taxon>
        <taxon>Chordata</taxon>
        <taxon>Craniata</taxon>
        <taxon>Vertebrata</taxon>
        <taxon>Euteleostomi</taxon>
        <taxon>Actinopterygii</taxon>
        <taxon>Neopterygii</taxon>
        <taxon>Teleostei</taxon>
        <taxon>Protacanthopterygii</taxon>
        <taxon>Esociformes</taxon>
        <taxon>Umbridae</taxon>
        <taxon>Dallia</taxon>
    </lineage>
</organism>
<name>A0ACC2G0G8_DALPE</name>
<reference evidence="1" key="1">
    <citation type="submission" date="2021-05" db="EMBL/GenBank/DDBJ databases">
        <authorList>
            <person name="Pan Q."/>
            <person name="Jouanno E."/>
            <person name="Zahm M."/>
            <person name="Klopp C."/>
            <person name="Cabau C."/>
            <person name="Louis A."/>
            <person name="Berthelot C."/>
            <person name="Parey E."/>
            <person name="Roest Crollius H."/>
            <person name="Montfort J."/>
            <person name="Robinson-Rechavi M."/>
            <person name="Bouchez O."/>
            <person name="Lampietro C."/>
            <person name="Lopez Roques C."/>
            <person name="Donnadieu C."/>
            <person name="Postlethwait J."/>
            <person name="Bobe J."/>
            <person name="Dillon D."/>
            <person name="Chandos A."/>
            <person name="von Hippel F."/>
            <person name="Guiguen Y."/>
        </authorList>
    </citation>
    <scope>NUCLEOTIDE SEQUENCE</scope>
    <source>
        <strain evidence="1">YG-Jan2019</strain>
    </source>
</reference>
<gene>
    <name evidence="1" type="ORF">DPEC_G00225680</name>
</gene>